<sequence length="111" mass="11167">MPGPVLHTGASATCPHGGTLNIVAASPRVQVSGMPAAVLTDQGLVAGCAFTVPTNKPQPCVTTRWIVGATRVTANGQPLLINPCVAMCQSAEQIPGGPPIITGSQTRVIAT</sequence>
<proteinExistence type="predicted"/>
<reference evidence="1 2" key="2">
    <citation type="journal article" date="2016" name="Genome Announc.">
        <title>Complete Genome Sequence of Sphingopyxis macrogoltabida Strain 203N (NBRC 111659), a Polyethylene Glycol Degrader.</title>
        <authorList>
            <person name="Ohtsubo Y."/>
            <person name="Nonoyama S."/>
            <person name="Nagata Y."/>
            <person name="Numata M."/>
            <person name="Tsuchikane K."/>
            <person name="Hosoyama A."/>
            <person name="Yamazoe A."/>
            <person name="Tsuda M."/>
            <person name="Fujita N."/>
            <person name="Kawai F."/>
        </authorList>
    </citation>
    <scope>NUCLEOTIDE SEQUENCE [LARGE SCALE GENOMIC DNA]</scope>
    <source>
        <strain evidence="1 2">203N</strain>
    </source>
</reference>
<name>A0AAC8YZB0_SPHMC</name>
<dbReference type="RefSeq" id="WP_054728161.1">
    <property type="nucleotide sequence ID" value="NZ_CP009429.1"/>
</dbReference>
<organism evidence="1 2">
    <name type="scientific">Sphingopyxis macrogoltabida</name>
    <name type="common">Sphingomonas macrogoltabidus</name>
    <dbReference type="NCBI Taxonomy" id="33050"/>
    <lineage>
        <taxon>Bacteria</taxon>
        <taxon>Pseudomonadati</taxon>
        <taxon>Pseudomonadota</taxon>
        <taxon>Alphaproteobacteria</taxon>
        <taxon>Sphingomonadales</taxon>
        <taxon>Sphingomonadaceae</taxon>
        <taxon>Sphingopyxis</taxon>
    </lineage>
</organism>
<dbReference type="EMBL" id="CP013344">
    <property type="protein sequence ID" value="AMU88931.1"/>
    <property type="molecule type" value="Genomic_DNA"/>
</dbReference>
<evidence type="ECO:0000313" key="1">
    <source>
        <dbReference type="EMBL" id="AMU88931.1"/>
    </source>
</evidence>
<protein>
    <recommendedName>
        <fullName evidence="3">DUF4280 domain-containing protein</fullName>
    </recommendedName>
</protein>
<dbReference type="Proteomes" id="UP000076088">
    <property type="component" value="Chromosome"/>
</dbReference>
<evidence type="ECO:0008006" key="3">
    <source>
        <dbReference type="Google" id="ProtNLM"/>
    </source>
</evidence>
<dbReference type="AlphaFoldDB" id="A0AAC8YZB0"/>
<accession>A0AAC8YZB0</accession>
<dbReference type="KEGG" id="smaz:LH19_12160"/>
<gene>
    <name evidence="1" type="ORF">ATM17_07725</name>
</gene>
<keyword evidence="2" id="KW-1185">Reference proteome</keyword>
<reference evidence="2" key="1">
    <citation type="submission" date="2015-11" db="EMBL/GenBank/DDBJ databases">
        <title>Complete genome sequence of a polyethylene-glycol degrader Sphingopyxis macrogoltabida 203N (NBRC 111659).</title>
        <authorList>
            <person name="Yoshiyuki O."/>
            <person name="Shouta N."/>
            <person name="Nagata Y."/>
            <person name="Numata M."/>
            <person name="Tsuchikane K."/>
            <person name="Hosoyama A."/>
            <person name="Yamazoe A."/>
            <person name="Tsuda M."/>
            <person name="Fujita N."/>
            <person name="Kawai F."/>
        </authorList>
    </citation>
    <scope>NUCLEOTIDE SEQUENCE [LARGE SCALE GENOMIC DNA]</scope>
    <source>
        <strain evidence="2">203N</strain>
    </source>
</reference>
<evidence type="ECO:0000313" key="2">
    <source>
        <dbReference type="Proteomes" id="UP000076088"/>
    </source>
</evidence>